<accession>A0A5C3LH63</accession>
<name>A0A5C3LH63_9AGAR</name>
<gene>
    <name evidence="1" type="ORF">BDQ12DRAFT_774861</name>
</gene>
<dbReference type="OrthoDB" id="79252at2759"/>
<dbReference type="EMBL" id="ML213682">
    <property type="protein sequence ID" value="TFK32207.1"/>
    <property type="molecule type" value="Genomic_DNA"/>
</dbReference>
<keyword evidence="2" id="KW-1185">Reference proteome</keyword>
<dbReference type="Proteomes" id="UP000308652">
    <property type="component" value="Unassembled WGS sequence"/>
</dbReference>
<evidence type="ECO:0000313" key="1">
    <source>
        <dbReference type="EMBL" id="TFK32207.1"/>
    </source>
</evidence>
<sequence>MSMHVWAMPKPFIHVTCPPLELALNVRRVRSEAKFVNSGCHSNVVQRLVLCKKMANDTWKEEHVQEDHRRALEGREGRIRRTRLRSVTSKSTRRSCWVGSGTTGMWSTTFPRI</sequence>
<dbReference type="AlphaFoldDB" id="A0A5C3LH63"/>
<proteinExistence type="predicted"/>
<evidence type="ECO:0000313" key="2">
    <source>
        <dbReference type="Proteomes" id="UP000308652"/>
    </source>
</evidence>
<reference evidence="1 2" key="1">
    <citation type="journal article" date="2019" name="Nat. Ecol. Evol.">
        <title>Megaphylogeny resolves global patterns of mushroom evolution.</title>
        <authorList>
            <person name="Varga T."/>
            <person name="Krizsan K."/>
            <person name="Foldi C."/>
            <person name="Dima B."/>
            <person name="Sanchez-Garcia M."/>
            <person name="Sanchez-Ramirez S."/>
            <person name="Szollosi G.J."/>
            <person name="Szarkandi J.G."/>
            <person name="Papp V."/>
            <person name="Albert L."/>
            <person name="Andreopoulos W."/>
            <person name="Angelini C."/>
            <person name="Antonin V."/>
            <person name="Barry K.W."/>
            <person name="Bougher N.L."/>
            <person name="Buchanan P."/>
            <person name="Buyck B."/>
            <person name="Bense V."/>
            <person name="Catcheside P."/>
            <person name="Chovatia M."/>
            <person name="Cooper J."/>
            <person name="Damon W."/>
            <person name="Desjardin D."/>
            <person name="Finy P."/>
            <person name="Geml J."/>
            <person name="Haridas S."/>
            <person name="Hughes K."/>
            <person name="Justo A."/>
            <person name="Karasinski D."/>
            <person name="Kautmanova I."/>
            <person name="Kiss B."/>
            <person name="Kocsube S."/>
            <person name="Kotiranta H."/>
            <person name="LaButti K.M."/>
            <person name="Lechner B.E."/>
            <person name="Liimatainen K."/>
            <person name="Lipzen A."/>
            <person name="Lukacs Z."/>
            <person name="Mihaltcheva S."/>
            <person name="Morgado L.N."/>
            <person name="Niskanen T."/>
            <person name="Noordeloos M.E."/>
            <person name="Ohm R.A."/>
            <person name="Ortiz-Santana B."/>
            <person name="Ovrebo C."/>
            <person name="Racz N."/>
            <person name="Riley R."/>
            <person name="Savchenko A."/>
            <person name="Shiryaev A."/>
            <person name="Soop K."/>
            <person name="Spirin V."/>
            <person name="Szebenyi C."/>
            <person name="Tomsovsky M."/>
            <person name="Tulloss R.E."/>
            <person name="Uehling J."/>
            <person name="Grigoriev I.V."/>
            <person name="Vagvolgyi C."/>
            <person name="Papp T."/>
            <person name="Martin F.M."/>
            <person name="Miettinen O."/>
            <person name="Hibbett D.S."/>
            <person name="Nagy L.G."/>
        </authorList>
    </citation>
    <scope>NUCLEOTIDE SEQUENCE [LARGE SCALE GENOMIC DNA]</scope>
    <source>
        <strain evidence="1 2">CBS 166.37</strain>
    </source>
</reference>
<organism evidence="1 2">
    <name type="scientific">Crucibulum laeve</name>
    <dbReference type="NCBI Taxonomy" id="68775"/>
    <lineage>
        <taxon>Eukaryota</taxon>
        <taxon>Fungi</taxon>
        <taxon>Dikarya</taxon>
        <taxon>Basidiomycota</taxon>
        <taxon>Agaricomycotina</taxon>
        <taxon>Agaricomycetes</taxon>
        <taxon>Agaricomycetidae</taxon>
        <taxon>Agaricales</taxon>
        <taxon>Agaricineae</taxon>
        <taxon>Nidulariaceae</taxon>
        <taxon>Crucibulum</taxon>
    </lineage>
</organism>
<protein>
    <submittedName>
        <fullName evidence="1">Uncharacterized protein</fullName>
    </submittedName>
</protein>